<dbReference type="Gene3D" id="3.40.630.30">
    <property type="match status" value="1"/>
</dbReference>
<evidence type="ECO:0000313" key="2">
    <source>
        <dbReference type="EMBL" id="MDL2060420.1"/>
    </source>
</evidence>
<feature type="domain" description="N-acetyltransferase" evidence="1">
    <location>
        <begin position="84"/>
        <end position="218"/>
    </location>
</feature>
<dbReference type="InterPro" id="IPR000182">
    <property type="entry name" value="GNAT_dom"/>
</dbReference>
<dbReference type="RefSeq" id="WP_243375936.1">
    <property type="nucleotide sequence ID" value="NZ_JAKZJU020000002.1"/>
</dbReference>
<evidence type="ECO:0000313" key="3">
    <source>
        <dbReference type="Proteomes" id="UP001165481"/>
    </source>
</evidence>
<dbReference type="Proteomes" id="UP001165481">
    <property type="component" value="Unassembled WGS sequence"/>
</dbReference>
<reference evidence="2" key="1">
    <citation type="submission" date="2023-03" db="EMBL/GenBank/DDBJ databases">
        <title>Mesosutterella sp. nov. isolated from porcine feces.</title>
        <authorList>
            <person name="Yu S."/>
        </authorList>
    </citation>
    <scope>NUCLEOTIDE SEQUENCE</scope>
    <source>
        <strain evidence="2">AGMB02718</strain>
    </source>
</reference>
<dbReference type="InterPro" id="IPR016181">
    <property type="entry name" value="Acyl_CoA_acyltransferase"/>
</dbReference>
<comment type="caution">
    <text evidence="2">The sequence shown here is derived from an EMBL/GenBank/DDBJ whole genome shotgun (WGS) entry which is preliminary data.</text>
</comment>
<sequence>MKQTTAAGALTETALCPSDYARIVDAFHAQWGWETQGAPGLGRRVADWYCSKMMQHVTFGRLLIAPSGGTAGLAVGSVFGDRPVLGRDARLPERRAALQREIAAQEGGPETIALYDNIARINEQLRRRARENGHIFAAELYFLWVSPDYRGCGLSRRLLNAARTAMKARRAKNFCLFTDTDCDWKFYMRDPWVACGREPWPDVPGMEGGAGLMFGAAL</sequence>
<gene>
    <name evidence="2" type="ORF">MUN46_010780</name>
</gene>
<accession>A0ABT7IR17</accession>
<protein>
    <submittedName>
        <fullName evidence="2">GNAT family N-acetyltransferase</fullName>
    </submittedName>
</protein>
<keyword evidence="3" id="KW-1185">Reference proteome</keyword>
<dbReference type="CDD" id="cd04301">
    <property type="entry name" value="NAT_SF"/>
    <property type="match status" value="1"/>
</dbReference>
<proteinExistence type="predicted"/>
<evidence type="ECO:0000259" key="1">
    <source>
        <dbReference type="PROSITE" id="PS51186"/>
    </source>
</evidence>
<dbReference type="SUPFAM" id="SSF55729">
    <property type="entry name" value="Acyl-CoA N-acyltransferases (Nat)"/>
    <property type="match status" value="1"/>
</dbReference>
<dbReference type="PROSITE" id="PS51186">
    <property type="entry name" value="GNAT"/>
    <property type="match status" value="1"/>
</dbReference>
<dbReference type="Pfam" id="PF00583">
    <property type="entry name" value="Acetyltransf_1"/>
    <property type="match status" value="1"/>
</dbReference>
<dbReference type="EMBL" id="JAKZJU020000002">
    <property type="protein sequence ID" value="MDL2060420.1"/>
    <property type="molecule type" value="Genomic_DNA"/>
</dbReference>
<name>A0ABT7IR17_9BURK</name>
<organism evidence="2 3">
    <name type="scientific">Mesosutterella faecium</name>
    <dbReference type="NCBI Taxonomy" id="2925194"/>
    <lineage>
        <taxon>Bacteria</taxon>
        <taxon>Pseudomonadati</taxon>
        <taxon>Pseudomonadota</taxon>
        <taxon>Betaproteobacteria</taxon>
        <taxon>Burkholderiales</taxon>
        <taxon>Sutterellaceae</taxon>
        <taxon>Mesosutterella</taxon>
    </lineage>
</organism>